<organism evidence="8 9">
    <name type="scientific">Niveispirillum lacus</name>
    <dbReference type="NCBI Taxonomy" id="1981099"/>
    <lineage>
        <taxon>Bacteria</taxon>
        <taxon>Pseudomonadati</taxon>
        <taxon>Pseudomonadota</taxon>
        <taxon>Alphaproteobacteria</taxon>
        <taxon>Rhodospirillales</taxon>
        <taxon>Azospirillaceae</taxon>
        <taxon>Niveispirillum</taxon>
    </lineage>
</organism>
<dbReference type="InterPro" id="IPR004090">
    <property type="entry name" value="Chemotax_Me-accpt_rcpt"/>
</dbReference>
<dbReference type="PROSITE" id="PS50192">
    <property type="entry name" value="T_SNARE"/>
    <property type="match status" value="1"/>
</dbReference>
<evidence type="ECO:0000256" key="2">
    <source>
        <dbReference type="ARBA" id="ARBA00022519"/>
    </source>
</evidence>
<dbReference type="GO" id="GO:0006935">
    <property type="term" value="P:chemotaxis"/>
    <property type="evidence" value="ECO:0007669"/>
    <property type="project" value="InterPro"/>
</dbReference>
<comment type="caution">
    <text evidence="8">The sequence shown here is derived from an EMBL/GenBank/DDBJ whole genome shotgun (WGS) entry which is preliminary data.</text>
</comment>
<dbReference type="Gene3D" id="3.30.450.20">
    <property type="entry name" value="PAS domain"/>
    <property type="match status" value="2"/>
</dbReference>
<dbReference type="SMART" id="SM00283">
    <property type="entry name" value="MA"/>
    <property type="match status" value="1"/>
</dbReference>
<feature type="domain" description="T-SNARE coiled-coil homology" evidence="7">
    <location>
        <begin position="404"/>
        <end position="466"/>
    </location>
</feature>
<evidence type="ECO:0000259" key="7">
    <source>
        <dbReference type="PROSITE" id="PS50192"/>
    </source>
</evidence>
<dbReference type="Proteomes" id="UP000216998">
    <property type="component" value="Unassembled WGS sequence"/>
</dbReference>
<keyword evidence="2" id="KW-0472">Membrane</keyword>
<dbReference type="PROSITE" id="PS50111">
    <property type="entry name" value="CHEMOTAXIS_TRANSDUC_2"/>
    <property type="match status" value="1"/>
</dbReference>
<dbReference type="Gene3D" id="1.10.287.950">
    <property type="entry name" value="Methyl-accepting chemotaxis protein"/>
    <property type="match status" value="1"/>
</dbReference>
<keyword evidence="2" id="KW-1003">Cell membrane</keyword>
<dbReference type="AlphaFoldDB" id="A0A255Z5R4"/>
<evidence type="ECO:0000313" key="8">
    <source>
        <dbReference type="EMBL" id="OYQ36796.1"/>
    </source>
</evidence>
<accession>A0A255Z5R4</accession>
<name>A0A255Z5R4_9PROT</name>
<dbReference type="GO" id="GO:0007165">
    <property type="term" value="P:signal transduction"/>
    <property type="evidence" value="ECO:0007669"/>
    <property type="project" value="UniProtKB-KW"/>
</dbReference>
<dbReference type="GO" id="GO:0004888">
    <property type="term" value="F:transmembrane signaling receptor activity"/>
    <property type="evidence" value="ECO:0007669"/>
    <property type="project" value="InterPro"/>
</dbReference>
<evidence type="ECO:0008006" key="10">
    <source>
        <dbReference type="Google" id="ProtNLM"/>
    </source>
</evidence>
<dbReference type="PANTHER" id="PTHR32089:SF112">
    <property type="entry name" value="LYSOZYME-LIKE PROTEIN-RELATED"/>
    <property type="match status" value="1"/>
</dbReference>
<evidence type="ECO:0000256" key="4">
    <source>
        <dbReference type="ARBA" id="ARBA00029447"/>
    </source>
</evidence>
<evidence type="ECO:0000256" key="5">
    <source>
        <dbReference type="PROSITE-ProRule" id="PRU00284"/>
    </source>
</evidence>
<keyword evidence="2" id="KW-0997">Cell inner membrane</keyword>
<evidence type="ECO:0000256" key="1">
    <source>
        <dbReference type="ARBA" id="ARBA00004429"/>
    </source>
</evidence>
<dbReference type="InterPro" id="IPR000014">
    <property type="entry name" value="PAS"/>
</dbReference>
<evidence type="ECO:0000259" key="6">
    <source>
        <dbReference type="PROSITE" id="PS50111"/>
    </source>
</evidence>
<proteinExistence type="inferred from homology"/>
<feature type="domain" description="Methyl-accepting transducer" evidence="6">
    <location>
        <begin position="259"/>
        <end position="477"/>
    </location>
</feature>
<comment type="subcellular location">
    <subcellularLocation>
        <location evidence="1">Cell inner membrane</location>
        <topology evidence="1">Multi-pass membrane protein</topology>
    </subcellularLocation>
</comment>
<dbReference type="EMBL" id="NOXU01000020">
    <property type="protein sequence ID" value="OYQ36796.1"/>
    <property type="molecule type" value="Genomic_DNA"/>
</dbReference>
<keyword evidence="3 5" id="KW-0807">Transducer</keyword>
<dbReference type="PANTHER" id="PTHR32089">
    <property type="entry name" value="METHYL-ACCEPTING CHEMOTAXIS PROTEIN MCPB"/>
    <property type="match status" value="1"/>
</dbReference>
<protein>
    <recommendedName>
        <fullName evidence="10">Chemotaxis protein</fullName>
    </recommendedName>
</protein>
<evidence type="ECO:0000313" key="9">
    <source>
        <dbReference type="Proteomes" id="UP000216998"/>
    </source>
</evidence>
<keyword evidence="9" id="KW-1185">Reference proteome</keyword>
<dbReference type="Pfam" id="PF13188">
    <property type="entry name" value="PAS_8"/>
    <property type="match status" value="1"/>
</dbReference>
<sequence>MRDVGARQGGKKRFEQMVEEMPTAVMLCDLDGFKISYMNPTTRQTLKAIEHVLPMPVDRMLGQSIDIFHKVPTHQHRLLSDPRNLPHKARITIGDQVLDLLITAVMDRDRYVAAMLTWEVVTEKVRIEREREKLMRMLDEMPVAVMLAEPDTGIITYMNNTSQRTLKELEHLLPIPVDHMVGSSIDVFHRNPAHQRSIIANPDRLPWSTKIRLGEETLDLRISAIRETSGRYLGPLLTWSVATARVRLADDFETGVKAIVDQLIEHGEGLTHTAGAMTGNAEETNGQVSMAAAAAEELSHSVQEIARQVSQSTYLSREAVALAEASNEQVNGLAEAARRIGEVVTLIRSIAQQTNLLALNATIEAARAGEAGKGFAVVASEVKALADQTARATEDISEQVQAIQNATSQAVDAIGSISGSIRTMDGVATTIASAVEEQNAATSEVSTTIQRVTASASETRRSSVVVNESALSLGEAARHLAQQLSGFLVEVRKL</sequence>
<dbReference type="SUPFAM" id="SSF58104">
    <property type="entry name" value="Methyl-accepting chemotaxis protein (MCP) signaling domain"/>
    <property type="match status" value="1"/>
</dbReference>
<reference evidence="8 9" key="1">
    <citation type="submission" date="2017-07" db="EMBL/GenBank/DDBJ databases">
        <title>Niveispirillum cyanobacteriorum sp. nov., isolated from cyanobacterial aggregates in a eutrophic lake.</title>
        <authorList>
            <person name="Cai H."/>
        </authorList>
    </citation>
    <scope>NUCLEOTIDE SEQUENCE [LARGE SCALE GENOMIC DNA]</scope>
    <source>
        <strain evidence="9">TH1-14</strain>
    </source>
</reference>
<comment type="similarity">
    <text evidence="4">Belongs to the methyl-accepting chemotaxis (MCP) protein family.</text>
</comment>
<dbReference type="Pfam" id="PF00015">
    <property type="entry name" value="MCPsignal"/>
    <property type="match status" value="1"/>
</dbReference>
<evidence type="ECO:0000256" key="3">
    <source>
        <dbReference type="ARBA" id="ARBA00023224"/>
    </source>
</evidence>
<dbReference type="PRINTS" id="PR00260">
    <property type="entry name" value="CHEMTRNSDUCR"/>
</dbReference>
<dbReference type="GO" id="GO:0005886">
    <property type="term" value="C:plasma membrane"/>
    <property type="evidence" value="ECO:0007669"/>
    <property type="project" value="UniProtKB-SubCell"/>
</dbReference>
<dbReference type="InterPro" id="IPR000727">
    <property type="entry name" value="T_SNARE_dom"/>
</dbReference>
<dbReference type="InterPro" id="IPR004089">
    <property type="entry name" value="MCPsignal_dom"/>
</dbReference>
<gene>
    <name evidence="8" type="ORF">CHU95_03225</name>
</gene>